<organism evidence="1 2">
    <name type="scientific">Apiospora phragmitis</name>
    <dbReference type="NCBI Taxonomy" id="2905665"/>
    <lineage>
        <taxon>Eukaryota</taxon>
        <taxon>Fungi</taxon>
        <taxon>Dikarya</taxon>
        <taxon>Ascomycota</taxon>
        <taxon>Pezizomycotina</taxon>
        <taxon>Sordariomycetes</taxon>
        <taxon>Xylariomycetidae</taxon>
        <taxon>Amphisphaeriales</taxon>
        <taxon>Apiosporaceae</taxon>
        <taxon>Apiospora</taxon>
    </lineage>
</organism>
<evidence type="ECO:0000313" key="1">
    <source>
        <dbReference type="EMBL" id="KAK8041158.1"/>
    </source>
</evidence>
<name>A0ABR1T3J1_9PEZI</name>
<accession>A0ABR1T3J1</accession>
<keyword evidence="2" id="KW-1185">Reference proteome</keyword>
<protein>
    <recommendedName>
        <fullName evidence="3">Transposase</fullName>
    </recommendedName>
</protein>
<dbReference type="Proteomes" id="UP001480595">
    <property type="component" value="Unassembled WGS sequence"/>
</dbReference>
<dbReference type="EMBL" id="JAQQWL010000015">
    <property type="protein sequence ID" value="KAK8041158.1"/>
    <property type="molecule type" value="Genomic_DNA"/>
</dbReference>
<comment type="caution">
    <text evidence="1">The sequence shown here is derived from an EMBL/GenBank/DDBJ whole genome shotgun (WGS) entry which is preliminary data.</text>
</comment>
<evidence type="ECO:0008006" key="3">
    <source>
        <dbReference type="Google" id="ProtNLM"/>
    </source>
</evidence>
<dbReference type="RefSeq" id="XP_066708703.1">
    <property type="nucleotide sequence ID" value="XM_066865574.1"/>
</dbReference>
<sequence length="86" mass="9853">MNLQSRARDWCFTYEPDKAKGNRTVVEFQKKAHFGRPVLGVDGSRPQREPDNPVAPFHSDLFNAGVGPDYYHFCLEQSRTGNGRRQ</sequence>
<gene>
    <name evidence="1" type="ORF">PG994_014165</name>
</gene>
<dbReference type="GeneID" id="92098637"/>
<evidence type="ECO:0000313" key="2">
    <source>
        <dbReference type="Proteomes" id="UP001480595"/>
    </source>
</evidence>
<proteinExistence type="predicted"/>
<reference evidence="1 2" key="1">
    <citation type="submission" date="2023-01" db="EMBL/GenBank/DDBJ databases">
        <title>Analysis of 21 Apiospora genomes using comparative genomics revels a genus with tremendous synthesis potential of carbohydrate active enzymes and secondary metabolites.</title>
        <authorList>
            <person name="Sorensen T."/>
        </authorList>
    </citation>
    <scope>NUCLEOTIDE SEQUENCE [LARGE SCALE GENOMIC DNA]</scope>
    <source>
        <strain evidence="1 2">CBS 135458</strain>
    </source>
</reference>